<dbReference type="eggNOG" id="ENOG5033USC">
    <property type="taxonomic scope" value="Bacteria"/>
</dbReference>
<proteinExistence type="predicted"/>
<dbReference type="KEGG" id="sna:Snas_0041"/>
<dbReference type="EMBL" id="CP001778">
    <property type="protein sequence ID" value="ADD39763.1"/>
    <property type="molecule type" value="Genomic_DNA"/>
</dbReference>
<evidence type="ECO:0000256" key="1">
    <source>
        <dbReference type="SAM" id="MobiDB-lite"/>
    </source>
</evidence>
<organism evidence="2 3">
    <name type="scientific">Stackebrandtia nassauensis (strain DSM 44728 / CIP 108903 / NRRL B-16338 / NBRC 102104 / LLR-40K-21)</name>
    <dbReference type="NCBI Taxonomy" id="446470"/>
    <lineage>
        <taxon>Bacteria</taxon>
        <taxon>Bacillati</taxon>
        <taxon>Actinomycetota</taxon>
        <taxon>Actinomycetes</taxon>
        <taxon>Glycomycetales</taxon>
        <taxon>Glycomycetaceae</taxon>
        <taxon>Stackebrandtia</taxon>
    </lineage>
</organism>
<accession>D3QC43</accession>
<dbReference type="AlphaFoldDB" id="D3QC43"/>
<dbReference type="OrthoDB" id="4509678at2"/>
<dbReference type="Proteomes" id="UP000000844">
    <property type="component" value="Chromosome"/>
</dbReference>
<feature type="region of interest" description="Disordered" evidence="1">
    <location>
        <begin position="443"/>
        <end position="489"/>
    </location>
</feature>
<name>D3QC43_STANL</name>
<dbReference type="RefSeq" id="WP_013015334.1">
    <property type="nucleotide sequence ID" value="NC_013947.1"/>
</dbReference>
<keyword evidence="3" id="KW-1185">Reference proteome</keyword>
<protein>
    <submittedName>
        <fullName evidence="2">Uncharacterized protein</fullName>
    </submittedName>
</protein>
<evidence type="ECO:0000313" key="2">
    <source>
        <dbReference type="EMBL" id="ADD39763.1"/>
    </source>
</evidence>
<dbReference type="HOGENOM" id="CLU_042397_0_0_11"/>
<sequence length="489" mass="51939">MVTFQQLRTAKLDTIQDQVDTWQNVSTKLTSLQTTATNVGTKISGGTWEGLSGFAAVGRTTTLSAELKDAASEVNTVKGLLDWSKGQFVAQKNSLDQTVTAVNNDPRLTISDTGHVKPDVEAITRQTGAPSVLELLEAQKAADTHNGNIKKILAWVSYVDAQSSDKLRAAVNLDSPKELDFNGEAAKDADAVDFPGPADPAIAAAQSAAFEKTLGRPPVTETDWKLAAALDPTSRLDKNGGKDAVVAVGRITPRPGEGLVRIGLYIPSKEVFNLPNYDLGDNRGMDPNFNPEDARVTLYVDYETGTVLARQNPSVDTSGEVRVATPSVQVQESTNGAVRIQYDASNPFAPPGSDQTGHTVKGDITVSPGQPPRVDGAIGDYPAFEAYHDSNNGPTTTLVQDRADNEGNFGPLLELPTDHEIGAGRGGPPAQFKEWRHLSGDDWIAHGEAPSTNLGDPGNPPTVTPYKPYGGSEFHPNAPGVPPTEGEFV</sequence>
<reference evidence="2 3" key="1">
    <citation type="journal article" date="2009" name="Stand. Genomic Sci.">
        <title>Complete genome sequence of Stackebrandtia nassauensis type strain (LLR-40K-21).</title>
        <authorList>
            <person name="Munk C."/>
            <person name="Lapidus A."/>
            <person name="Copeland A."/>
            <person name="Jando M."/>
            <person name="Mayilraj S."/>
            <person name="Glavina Del Rio T."/>
            <person name="Nolan M."/>
            <person name="Chen F."/>
            <person name="Lucas S."/>
            <person name="Tice H."/>
            <person name="Cheng J.F."/>
            <person name="Han C."/>
            <person name="Detter J.C."/>
            <person name="Bruce D."/>
            <person name="Goodwin L."/>
            <person name="Chain P."/>
            <person name="Pitluck S."/>
            <person name="Goker M."/>
            <person name="Ovchinikova G."/>
            <person name="Pati A."/>
            <person name="Ivanova N."/>
            <person name="Mavromatis K."/>
            <person name="Chen A."/>
            <person name="Palaniappan K."/>
            <person name="Land M."/>
            <person name="Hauser L."/>
            <person name="Chang Y.J."/>
            <person name="Jeffries C.D."/>
            <person name="Bristow J."/>
            <person name="Eisen J.A."/>
            <person name="Markowitz V."/>
            <person name="Hugenholtz P."/>
            <person name="Kyrpides N.C."/>
            <person name="Klenk H.P."/>
        </authorList>
    </citation>
    <scope>NUCLEOTIDE SEQUENCE [LARGE SCALE GENOMIC DNA]</scope>
    <source>
        <strain evidence="3">DSM 44728 / CIP 108903 / NRRL B-16338 / NBRC 102104 / LLR-40K-21</strain>
    </source>
</reference>
<evidence type="ECO:0000313" key="3">
    <source>
        <dbReference type="Proteomes" id="UP000000844"/>
    </source>
</evidence>
<dbReference type="STRING" id="446470.Snas_0041"/>
<gene>
    <name evidence="2" type="ordered locus">Snas_0041</name>
</gene>